<dbReference type="Gene3D" id="1.10.10.1830">
    <property type="entry name" value="Non-ribosomal peptide synthase, adenylation domain"/>
    <property type="match status" value="1"/>
</dbReference>
<dbReference type="GO" id="GO:0003824">
    <property type="term" value="F:catalytic activity"/>
    <property type="evidence" value="ECO:0007669"/>
    <property type="project" value="InterPro"/>
</dbReference>
<gene>
    <name evidence="5" type="ORF">BD809_104168</name>
</gene>
<dbReference type="SUPFAM" id="SSF56801">
    <property type="entry name" value="Acetyl-CoA synthetase-like"/>
    <property type="match status" value="1"/>
</dbReference>
<dbReference type="Gene3D" id="3.30.559.30">
    <property type="entry name" value="Nonribosomal peptide synthetase, condensation domain"/>
    <property type="match status" value="1"/>
</dbReference>
<dbReference type="PROSITE" id="PS00012">
    <property type="entry name" value="PHOSPHOPANTETHEINE"/>
    <property type="match status" value="1"/>
</dbReference>
<dbReference type="PANTHER" id="PTHR45527:SF1">
    <property type="entry name" value="FATTY ACID SYNTHASE"/>
    <property type="match status" value="1"/>
</dbReference>
<dbReference type="CDD" id="cd05930">
    <property type="entry name" value="A_NRPS"/>
    <property type="match status" value="1"/>
</dbReference>
<organism evidence="5 6">
    <name type="scientific">Aquimarina intermedia</name>
    <dbReference type="NCBI Taxonomy" id="350814"/>
    <lineage>
        <taxon>Bacteria</taxon>
        <taxon>Pseudomonadati</taxon>
        <taxon>Bacteroidota</taxon>
        <taxon>Flavobacteriia</taxon>
        <taxon>Flavobacteriales</taxon>
        <taxon>Flavobacteriaceae</taxon>
        <taxon>Aquimarina</taxon>
    </lineage>
</organism>
<dbReference type="SUPFAM" id="SSF52777">
    <property type="entry name" value="CoA-dependent acyltransferases"/>
    <property type="match status" value="2"/>
</dbReference>
<dbReference type="PROSITE" id="PS00455">
    <property type="entry name" value="AMP_BINDING"/>
    <property type="match status" value="1"/>
</dbReference>
<dbReference type="SUPFAM" id="SSF47336">
    <property type="entry name" value="ACP-like"/>
    <property type="match status" value="1"/>
</dbReference>
<dbReference type="Gene3D" id="3.30.559.10">
    <property type="entry name" value="Chloramphenicol acetyltransferase-like domain"/>
    <property type="match status" value="1"/>
</dbReference>
<dbReference type="GO" id="GO:0005829">
    <property type="term" value="C:cytosol"/>
    <property type="evidence" value="ECO:0007669"/>
    <property type="project" value="TreeGrafter"/>
</dbReference>
<dbReference type="InterPro" id="IPR044894">
    <property type="entry name" value="TubC_N_sf"/>
</dbReference>
<dbReference type="InterPro" id="IPR001031">
    <property type="entry name" value="Thioesterase"/>
</dbReference>
<dbReference type="Gene3D" id="2.30.38.10">
    <property type="entry name" value="Luciferase, Domain 3"/>
    <property type="match status" value="1"/>
</dbReference>
<protein>
    <submittedName>
        <fullName evidence="5">Fengycin family lipopeptide synthetase D</fullName>
    </submittedName>
</protein>
<keyword evidence="2" id="KW-0596">Phosphopantetheine</keyword>
<dbReference type="Proteomes" id="UP000324376">
    <property type="component" value="Unassembled WGS sequence"/>
</dbReference>
<evidence type="ECO:0000256" key="1">
    <source>
        <dbReference type="ARBA" id="ARBA00001957"/>
    </source>
</evidence>
<evidence type="ECO:0000313" key="6">
    <source>
        <dbReference type="Proteomes" id="UP000324376"/>
    </source>
</evidence>
<keyword evidence="6" id="KW-1185">Reference proteome</keyword>
<evidence type="ECO:0000259" key="4">
    <source>
        <dbReference type="PROSITE" id="PS50075"/>
    </source>
</evidence>
<dbReference type="GO" id="GO:0043041">
    <property type="term" value="P:amino acid activation for nonribosomal peptide biosynthetic process"/>
    <property type="evidence" value="ECO:0007669"/>
    <property type="project" value="TreeGrafter"/>
</dbReference>
<dbReference type="Pfam" id="PF00550">
    <property type="entry name" value="PP-binding"/>
    <property type="match status" value="1"/>
</dbReference>
<reference evidence="5 6" key="1">
    <citation type="submission" date="2019-07" db="EMBL/GenBank/DDBJ databases">
        <title>Genomic Encyclopedia of Archaeal and Bacterial Type Strains, Phase II (KMG-II): from individual species to whole genera.</title>
        <authorList>
            <person name="Goeker M."/>
        </authorList>
    </citation>
    <scope>NUCLEOTIDE SEQUENCE [LARGE SCALE GENOMIC DNA]</scope>
    <source>
        <strain evidence="5 6">DSM 17527</strain>
    </source>
</reference>
<dbReference type="InterPro" id="IPR000873">
    <property type="entry name" value="AMP-dep_synth/lig_dom"/>
</dbReference>
<proteinExistence type="predicted"/>
<dbReference type="OrthoDB" id="605930at2"/>
<dbReference type="Gene3D" id="1.10.1200.10">
    <property type="entry name" value="ACP-like"/>
    <property type="match status" value="1"/>
</dbReference>
<dbReference type="CDD" id="cd19531">
    <property type="entry name" value="LCL_NRPS-like"/>
    <property type="match status" value="1"/>
</dbReference>
<dbReference type="InterPro" id="IPR001242">
    <property type="entry name" value="Condensation_dom"/>
</dbReference>
<dbReference type="NCBIfam" id="TIGR01733">
    <property type="entry name" value="AA-adenyl-dom"/>
    <property type="match status" value="1"/>
</dbReference>
<dbReference type="InterPro" id="IPR020806">
    <property type="entry name" value="PKS_PP-bd"/>
</dbReference>
<dbReference type="PROSITE" id="PS50075">
    <property type="entry name" value="CARRIER"/>
    <property type="match status" value="1"/>
</dbReference>
<dbReference type="Pfam" id="PF00501">
    <property type="entry name" value="AMP-binding"/>
    <property type="match status" value="1"/>
</dbReference>
<dbReference type="InterPro" id="IPR036736">
    <property type="entry name" value="ACP-like_sf"/>
</dbReference>
<name>A0A5S5C6X0_9FLAO</name>
<feature type="domain" description="Carrier" evidence="4">
    <location>
        <begin position="1015"/>
        <end position="1092"/>
    </location>
</feature>
<dbReference type="GO" id="GO:0031177">
    <property type="term" value="F:phosphopantetheine binding"/>
    <property type="evidence" value="ECO:0007669"/>
    <property type="project" value="InterPro"/>
</dbReference>
<dbReference type="Pfam" id="PF00975">
    <property type="entry name" value="Thioesterase"/>
    <property type="match status" value="1"/>
</dbReference>
<dbReference type="InterPro" id="IPR023213">
    <property type="entry name" value="CAT-like_dom_sf"/>
</dbReference>
<keyword evidence="3" id="KW-0597">Phosphoprotein</keyword>
<dbReference type="Gene3D" id="3.30.300.30">
    <property type="match status" value="1"/>
</dbReference>
<dbReference type="FunFam" id="1.10.1200.10:FF:000005">
    <property type="entry name" value="Nonribosomal peptide synthetase 1"/>
    <property type="match status" value="1"/>
</dbReference>
<dbReference type="InterPro" id="IPR010071">
    <property type="entry name" value="AA_adenyl_dom"/>
</dbReference>
<dbReference type="InterPro" id="IPR045851">
    <property type="entry name" value="AMP-bd_C_sf"/>
</dbReference>
<evidence type="ECO:0000313" key="5">
    <source>
        <dbReference type="EMBL" id="TYP74348.1"/>
    </source>
</evidence>
<dbReference type="Pfam" id="PF00668">
    <property type="entry name" value="Condensation"/>
    <property type="match status" value="1"/>
</dbReference>
<dbReference type="Pfam" id="PF18563">
    <property type="entry name" value="TubC_N"/>
    <property type="match status" value="1"/>
</dbReference>
<comment type="caution">
    <text evidence="5">The sequence shown here is derived from an EMBL/GenBank/DDBJ whole genome shotgun (WGS) entry which is preliminary data.</text>
</comment>
<dbReference type="InterPro" id="IPR041464">
    <property type="entry name" value="TubC_N"/>
</dbReference>
<comment type="cofactor">
    <cofactor evidence="1">
        <name>pantetheine 4'-phosphate</name>
        <dbReference type="ChEBI" id="CHEBI:47942"/>
    </cofactor>
</comment>
<dbReference type="InterPro" id="IPR020845">
    <property type="entry name" value="AMP-binding_CS"/>
</dbReference>
<dbReference type="InterPro" id="IPR029058">
    <property type="entry name" value="AB_hydrolase_fold"/>
</dbReference>
<dbReference type="InterPro" id="IPR009081">
    <property type="entry name" value="PP-bd_ACP"/>
</dbReference>
<evidence type="ECO:0000256" key="3">
    <source>
        <dbReference type="ARBA" id="ARBA00022553"/>
    </source>
</evidence>
<dbReference type="PANTHER" id="PTHR45527">
    <property type="entry name" value="NONRIBOSOMAL PEPTIDE SYNTHETASE"/>
    <property type="match status" value="1"/>
</dbReference>
<dbReference type="Gene3D" id="3.40.50.980">
    <property type="match status" value="2"/>
</dbReference>
<accession>A0A5S5C6X0</accession>
<evidence type="ECO:0000256" key="2">
    <source>
        <dbReference type="ARBA" id="ARBA00022450"/>
    </source>
</evidence>
<dbReference type="InterPro" id="IPR006162">
    <property type="entry name" value="Ppantetheine_attach_site"/>
</dbReference>
<dbReference type="GO" id="GO:0044550">
    <property type="term" value="P:secondary metabolite biosynthetic process"/>
    <property type="evidence" value="ECO:0007669"/>
    <property type="project" value="TreeGrafter"/>
</dbReference>
<dbReference type="EMBL" id="VNHU01000004">
    <property type="protein sequence ID" value="TYP74348.1"/>
    <property type="molecule type" value="Genomic_DNA"/>
</dbReference>
<dbReference type="SMART" id="SM00823">
    <property type="entry name" value="PKS_PP"/>
    <property type="match status" value="1"/>
</dbReference>
<dbReference type="RefSeq" id="WP_148782460.1">
    <property type="nucleotide sequence ID" value="NZ_VNHU01000004.1"/>
</dbReference>
<sequence length="1379" mass="157330">MRELLAEIKAHNIKISVDDNQLVLKVPQDFSNPDIITKIKNNKQELIYFISSMVVQDQSDYIEIEKAQKKEYYKLSSAQKRMYFLYEFDKAATTYNMPQVSKLPSDVDVLKISEILKKLVVRHKSLRTQFHLIKGEVFQTIVDSENFNVEHFTAPPSEVAEIKRRFIRPFKLSEGFPFRAGIIRSNQTFFLLIDMHHIISDGVSHQILLSDFMSLLSDASLEPLALDYHDFAEWQYTNNYYNKISKQRGYWLQIFEEEARTLTLPYDFERPLVRSDSGGNIAFALSPHKTRMLKALVKQEEVTLYIILFAVYVVLLHKISNEEDIIVGTPVAGRTHPGLENIVGMFVDTLALRTYPNLNKSFKIFLAEVKKIFLDGFKNQSFPYEDLVEALKIERNPNRNPLFDIFFSFNQSLDSTNSFEKKSKEEQVGADIHYNVAKFDLCLNVVETAKEIQFDLEYSTVLFKESTCRRFIQYYEKIIDQVINNSAILLQDICVLTAKQKKTLLYEFNLPIKTYPVSGTIIDVIERQCIYSPNKIAVSCHNSTLTYLDLQQQLVNTAIFLHDSTEIKKGIVVGIYMSRSIEAVITLLAALKLGAIYVPLDIEWSEDRLNTIVTDANIQYILYANAANKIERLPCIKIDIRKKFLNKSEKGTNPKDLPTVFVEDDAYIIYTSGSTGLPKGILHQHKSILDYALTFKNYFSLKQNDVVIQQSKLSFDTSIEEIFPILITGGHLAIVPGNHFDIIKLDECIISNQATLLSTTPLVLNELNKNFEKYTSLRAVISGGDVLLPSYVTKIIEKVKIYNTYGPSETTVCATYHEVNSCEKASHIGKPIQNRTVYILNPHNRLVPLGVVGEICIGGNGLAKRYVNNKQLTQEKFIDNPFEENSYLYKTGDLGKWLGDGSIVFCGRSDNQIKIRGYRVELGEIEKVLSGHSEVSDVIVIAHGTGDSKQLSAYYLSETKIKAEVLRNYIAMRLPNYMVPLFYVHMSEFPMTLTGKVDRKEFPEPAIELDAECIAPSSKVEHQLVAIWSEILNLSNDLIGTDKNFFSLGGHSILAIRMLHLISEKIQVDIPLLDLFMAPTIRELAVKIERYSENKKLDDTDILLLYNAGKDKDNLFFIHDGTGEVQGYLDLVKKLKDYNCYALHYNSSDSLEPQPLNISEIASEYILKIMKIQTEGEYKIIGWSTGGLIAYEITRQMELVTDIFVQVIMIDTFYDNEQFDGIANQALEFTITSEVALAKYYLEKFDDTKTFSTITDVWNYCKTLSIKESKLEEIKTLIPEYLGDYLYARNNCTDEIFRAVNTIRSIDFAVNSFRLINSIRSPITYLKAGDSLTKFNTSLDLYIQTKIVDHSDHMSIMTPPYVCQVGDTIIKALTVAVNN</sequence>
<dbReference type="Gene3D" id="3.40.50.1820">
    <property type="entry name" value="alpha/beta hydrolase"/>
    <property type="match status" value="1"/>
</dbReference>
<dbReference type="SUPFAM" id="SSF53474">
    <property type="entry name" value="alpha/beta-Hydrolases"/>
    <property type="match status" value="1"/>
</dbReference>